<evidence type="ECO:0000313" key="2">
    <source>
        <dbReference type="Proteomes" id="UP001143910"/>
    </source>
</evidence>
<gene>
    <name evidence="1" type="ORF">NQ176_g2606</name>
</gene>
<name>A0ACC1NNR1_9HYPO</name>
<reference evidence="1" key="1">
    <citation type="submission" date="2022-08" db="EMBL/GenBank/DDBJ databases">
        <title>Genome Sequence of Lecanicillium fungicola.</title>
        <authorList>
            <person name="Buettner E."/>
        </authorList>
    </citation>
    <scope>NUCLEOTIDE SEQUENCE</scope>
    <source>
        <strain evidence="1">Babe33</strain>
    </source>
</reference>
<comment type="caution">
    <text evidence="1">The sequence shown here is derived from an EMBL/GenBank/DDBJ whole genome shotgun (WGS) entry which is preliminary data.</text>
</comment>
<evidence type="ECO:0000313" key="1">
    <source>
        <dbReference type="EMBL" id="KAJ2980491.1"/>
    </source>
</evidence>
<dbReference type="Proteomes" id="UP001143910">
    <property type="component" value="Unassembled WGS sequence"/>
</dbReference>
<protein>
    <submittedName>
        <fullName evidence="1">Uncharacterized protein</fullName>
    </submittedName>
</protein>
<proteinExistence type="predicted"/>
<accession>A0ACC1NNR1</accession>
<organism evidence="1 2">
    <name type="scientific">Zarea fungicola</name>
    <dbReference type="NCBI Taxonomy" id="93591"/>
    <lineage>
        <taxon>Eukaryota</taxon>
        <taxon>Fungi</taxon>
        <taxon>Dikarya</taxon>
        <taxon>Ascomycota</taxon>
        <taxon>Pezizomycotina</taxon>
        <taxon>Sordariomycetes</taxon>
        <taxon>Hypocreomycetidae</taxon>
        <taxon>Hypocreales</taxon>
        <taxon>Cordycipitaceae</taxon>
        <taxon>Zarea</taxon>
    </lineage>
</organism>
<dbReference type="EMBL" id="JANJQO010000195">
    <property type="protein sequence ID" value="KAJ2980491.1"/>
    <property type="molecule type" value="Genomic_DNA"/>
</dbReference>
<keyword evidence="2" id="KW-1185">Reference proteome</keyword>
<sequence>MSFLEMIPRPTKTYHSTTYDRISKRHGFDGKGKTVLITGGATGIGYSLSRAFAEAGVARIAIVSRSPATQVKAKAALERAYPLIQILLYTACITDEAAITTALRDIGTIDVLVNCAAVYHRRAKATELDMKDVHDVFDINVVAAFNLATAYLAMPMPSASSKTIINISSAAGQLRSPLRSAYGPSKAAVTQVMQHLAFEHYDDGVRIFSFHPGAFYTPASSEIYSKDALHWEDINLPAHFALWLAGPESSFLNGRYLWANWDVDELLELKERLREDQKFLTIGLVM</sequence>